<dbReference type="EMBL" id="LJIJ01000011">
    <property type="protein sequence ID" value="ODN06043.1"/>
    <property type="molecule type" value="Genomic_DNA"/>
</dbReference>
<dbReference type="Pfam" id="PF00046">
    <property type="entry name" value="Homeodomain"/>
    <property type="match status" value="1"/>
</dbReference>
<organism evidence="9 10">
    <name type="scientific">Orchesella cincta</name>
    <name type="common">Springtail</name>
    <name type="synonym">Podura cincta</name>
    <dbReference type="NCBI Taxonomy" id="48709"/>
    <lineage>
        <taxon>Eukaryota</taxon>
        <taxon>Metazoa</taxon>
        <taxon>Ecdysozoa</taxon>
        <taxon>Arthropoda</taxon>
        <taxon>Hexapoda</taxon>
        <taxon>Collembola</taxon>
        <taxon>Entomobryomorpha</taxon>
        <taxon>Entomobryoidea</taxon>
        <taxon>Orchesellidae</taxon>
        <taxon>Orchesellinae</taxon>
        <taxon>Orchesella</taxon>
    </lineage>
</organism>
<dbReference type="PROSITE" id="PS00027">
    <property type="entry name" value="HOMEOBOX_1"/>
    <property type="match status" value="1"/>
</dbReference>
<evidence type="ECO:0000256" key="3">
    <source>
        <dbReference type="ARBA" id="ARBA00023155"/>
    </source>
</evidence>
<dbReference type="GO" id="GO:0005634">
    <property type="term" value="C:nucleus"/>
    <property type="evidence" value="ECO:0007669"/>
    <property type="project" value="UniProtKB-SubCell"/>
</dbReference>
<feature type="domain" description="Homeobox" evidence="8">
    <location>
        <begin position="289"/>
        <end position="349"/>
    </location>
</feature>
<dbReference type="PANTHER" id="PTHR45664">
    <property type="entry name" value="PROTEIN ZERKNUELLT 1-RELATED"/>
    <property type="match status" value="1"/>
</dbReference>
<dbReference type="Proteomes" id="UP000094527">
    <property type="component" value="Unassembled WGS sequence"/>
</dbReference>
<evidence type="ECO:0000256" key="2">
    <source>
        <dbReference type="ARBA" id="ARBA00023125"/>
    </source>
</evidence>
<evidence type="ECO:0000256" key="1">
    <source>
        <dbReference type="ARBA" id="ARBA00004123"/>
    </source>
</evidence>
<feature type="region of interest" description="Disordered" evidence="7">
    <location>
        <begin position="350"/>
        <end position="399"/>
    </location>
</feature>
<accession>A0A1D2NL85</accession>
<evidence type="ECO:0000259" key="8">
    <source>
        <dbReference type="PROSITE" id="PS50071"/>
    </source>
</evidence>
<dbReference type="GO" id="GO:0000978">
    <property type="term" value="F:RNA polymerase II cis-regulatory region sequence-specific DNA binding"/>
    <property type="evidence" value="ECO:0007669"/>
    <property type="project" value="TreeGrafter"/>
</dbReference>
<feature type="compositionally biased region" description="Polar residues" evidence="7">
    <location>
        <begin position="380"/>
        <end position="396"/>
    </location>
</feature>
<feature type="compositionally biased region" description="Basic and acidic residues" evidence="7">
    <location>
        <begin position="444"/>
        <end position="471"/>
    </location>
</feature>
<dbReference type="PRINTS" id="PR00024">
    <property type="entry name" value="HOMEOBOX"/>
</dbReference>
<dbReference type="PROSITE" id="PS50071">
    <property type="entry name" value="HOMEOBOX_2"/>
    <property type="match status" value="1"/>
</dbReference>
<evidence type="ECO:0000313" key="9">
    <source>
        <dbReference type="EMBL" id="ODN06043.1"/>
    </source>
</evidence>
<dbReference type="InterPro" id="IPR009057">
    <property type="entry name" value="Homeodomain-like_sf"/>
</dbReference>
<dbReference type="SUPFAM" id="SSF46689">
    <property type="entry name" value="Homeodomain-like"/>
    <property type="match status" value="1"/>
</dbReference>
<proteinExistence type="predicted"/>
<dbReference type="OrthoDB" id="6159439at2759"/>
<comment type="caution">
    <text evidence="9">The sequence shown here is derived from an EMBL/GenBank/DDBJ whole genome shotgun (WGS) entry which is preliminary data.</text>
</comment>
<dbReference type="AlphaFoldDB" id="A0A1D2NL85"/>
<feature type="compositionally biased region" description="Low complexity" evidence="7">
    <location>
        <begin position="418"/>
        <end position="431"/>
    </location>
</feature>
<dbReference type="InterPro" id="IPR020479">
    <property type="entry name" value="HD_metazoa"/>
</dbReference>
<keyword evidence="4 5" id="KW-0539">Nucleus</keyword>
<reference evidence="9 10" key="1">
    <citation type="journal article" date="2016" name="Genome Biol. Evol.">
        <title>Gene Family Evolution Reflects Adaptation to Soil Environmental Stressors in the Genome of the Collembolan Orchesella cincta.</title>
        <authorList>
            <person name="Faddeeva-Vakhrusheva A."/>
            <person name="Derks M.F."/>
            <person name="Anvar S.Y."/>
            <person name="Agamennone V."/>
            <person name="Suring W."/>
            <person name="Smit S."/>
            <person name="van Straalen N.M."/>
            <person name="Roelofs D."/>
        </authorList>
    </citation>
    <scope>NUCLEOTIDE SEQUENCE [LARGE SCALE GENOMIC DNA]</scope>
    <source>
        <tissue evidence="9">Mixed pool</tissue>
    </source>
</reference>
<feature type="DNA-binding region" description="Homeobox" evidence="5">
    <location>
        <begin position="291"/>
        <end position="350"/>
    </location>
</feature>
<dbReference type="Gene3D" id="1.10.10.60">
    <property type="entry name" value="Homeodomain-like"/>
    <property type="match status" value="1"/>
</dbReference>
<feature type="region of interest" description="Disordered" evidence="7">
    <location>
        <begin position="199"/>
        <end position="226"/>
    </location>
</feature>
<gene>
    <name evidence="9" type="ORF">Ocin01_00629</name>
</gene>
<evidence type="ECO:0000256" key="5">
    <source>
        <dbReference type="PROSITE-ProRule" id="PRU00108"/>
    </source>
</evidence>
<evidence type="ECO:0000256" key="7">
    <source>
        <dbReference type="SAM" id="MobiDB-lite"/>
    </source>
</evidence>
<dbReference type="GO" id="GO:0000981">
    <property type="term" value="F:DNA-binding transcription factor activity, RNA polymerase II-specific"/>
    <property type="evidence" value="ECO:0007669"/>
    <property type="project" value="InterPro"/>
</dbReference>
<comment type="subcellular location">
    <subcellularLocation>
        <location evidence="1 5 6">Nucleus</location>
    </subcellularLocation>
</comment>
<evidence type="ECO:0000256" key="4">
    <source>
        <dbReference type="ARBA" id="ARBA00023242"/>
    </source>
</evidence>
<dbReference type="InterPro" id="IPR001356">
    <property type="entry name" value="HD"/>
</dbReference>
<feature type="region of interest" description="Disordered" evidence="7">
    <location>
        <begin position="1"/>
        <end position="43"/>
    </location>
</feature>
<keyword evidence="3 5" id="KW-0371">Homeobox</keyword>
<dbReference type="InterPro" id="IPR017970">
    <property type="entry name" value="Homeobox_CS"/>
</dbReference>
<keyword evidence="10" id="KW-1185">Reference proteome</keyword>
<keyword evidence="2 5" id="KW-0238">DNA-binding</keyword>
<feature type="compositionally biased region" description="Basic and acidic residues" evidence="7">
    <location>
        <begin position="253"/>
        <end position="267"/>
    </location>
</feature>
<sequence>MASRHSFLVDSLISKTRREGGSAESHSGSVKSNSKEDKGHNLNLTMPQYSNLMLNPSRASPLLLPGMPMSTDPSAFYAVTRSNGGGGGVLPPFSSAGMNQASPLHPSQHPSSLLWNFMGSSLNNPAQHVHPQQLAGIAGMKLGDPLAYFRHLSSQFPELAERGSGSARLASSLWPFQVACDPVQSERSQMYSKVQQIPPKLERTGKEEYDQNHISARHDSPKKVMPMSKIKRPIPEFDKESLLSSTQVKRFREKSEEKQEIPKEKVKPMVIDDDEDDDEEESSPAKDSTSSKRLRTAFTSTQLLELEREFQTSMYLSRLRRIEIANSLKLSEKQVKIWFQNRRVKYKKEELGMSEQPSSSNHSSVCSSSSHSHHHVHASENNNINSRIDSTNSISDLSPKKNGLLAPRCKCLRTCSPSPKKLASLSSATSTTCNTKTSVVPDNRTPKLDGGLLDHDDAHQDEQEEGIIKQE</sequence>
<feature type="region of interest" description="Disordered" evidence="7">
    <location>
        <begin position="248"/>
        <end position="294"/>
    </location>
</feature>
<dbReference type="STRING" id="48709.A0A1D2NL85"/>
<dbReference type="SMART" id="SM00389">
    <property type="entry name" value="HOX"/>
    <property type="match status" value="1"/>
</dbReference>
<dbReference type="PANTHER" id="PTHR45664:SF20">
    <property type="entry name" value="AGAP001560-PA"/>
    <property type="match status" value="1"/>
</dbReference>
<evidence type="ECO:0000313" key="10">
    <source>
        <dbReference type="Proteomes" id="UP000094527"/>
    </source>
</evidence>
<protein>
    <submittedName>
        <fullName evidence="9">GS homeobox 2</fullName>
    </submittedName>
</protein>
<feature type="compositionally biased region" description="Acidic residues" evidence="7">
    <location>
        <begin position="271"/>
        <end position="282"/>
    </location>
</feature>
<dbReference type="CDD" id="cd00086">
    <property type="entry name" value="homeodomain"/>
    <property type="match status" value="1"/>
</dbReference>
<name>A0A1D2NL85_ORCCI</name>
<feature type="region of interest" description="Disordered" evidence="7">
    <location>
        <begin position="418"/>
        <end position="471"/>
    </location>
</feature>
<feature type="compositionally biased region" description="Low complexity" evidence="7">
    <location>
        <begin position="358"/>
        <end position="370"/>
    </location>
</feature>
<feature type="compositionally biased region" description="Basic and acidic residues" evidence="7">
    <location>
        <begin position="200"/>
        <end position="222"/>
    </location>
</feature>
<evidence type="ECO:0000256" key="6">
    <source>
        <dbReference type="RuleBase" id="RU000682"/>
    </source>
</evidence>